<feature type="chain" id="PRO_5014610167" evidence="1">
    <location>
        <begin position="27"/>
        <end position="399"/>
    </location>
</feature>
<evidence type="ECO:0000313" key="4">
    <source>
        <dbReference type="Proteomes" id="UP000234882"/>
    </source>
</evidence>
<dbReference type="Pfam" id="PF07995">
    <property type="entry name" value="GSDH"/>
    <property type="match status" value="1"/>
</dbReference>
<gene>
    <name evidence="3" type="ORF">CYR75_08805</name>
</gene>
<dbReference type="Proteomes" id="UP000234882">
    <property type="component" value="Chromosome"/>
</dbReference>
<keyword evidence="4" id="KW-1185">Reference proteome</keyword>
<dbReference type="SUPFAM" id="SSF50952">
    <property type="entry name" value="Soluble quinoprotein glucose dehydrogenase"/>
    <property type="match status" value="1"/>
</dbReference>
<dbReference type="AlphaFoldDB" id="A0A2K9MFS7"/>
<dbReference type="PANTHER" id="PTHR19328">
    <property type="entry name" value="HEDGEHOG-INTERACTING PROTEIN"/>
    <property type="match status" value="1"/>
</dbReference>
<sequence>MTPIFPMTRTLSVAAALLCAGATAWAEPWPQPAPEAPFSPAFAEQTRAPAINSGITLAVQPVVRGLDHPWAVELLPDGAVLITERPGRLTYLKDGEATAVEGLPQVDAKGQGGLLDVAIARDFASSRVIFVSYAEPREGGNGTSVARMVLAPDGASVSDVQVIFRQQPTYDGDKHFGSRIVPMPDGSLIVTLGERSDTPIRDTAQEMNNHLGKLVRIMPDGKVPGDNPYLGQDGAQPEIYATGLRNVQAAALDKSGQLWTVEHGPRGGDEVNRIEPGKNYGWPVITYGIDYDGTKLNEGIAVQEGMEQPVYYWDPVIAPSGAAFYDGSMFADWQGDLIIGAMKPPGLVRLTMSDGRVTGEERFDPGIGRIRDVQVGSDGAIWVVTDEDEGGLYRLTPAQ</sequence>
<organism evidence="3 4">
    <name type="scientific">Paracoccus jeotgali</name>
    <dbReference type="NCBI Taxonomy" id="2065379"/>
    <lineage>
        <taxon>Bacteria</taxon>
        <taxon>Pseudomonadati</taxon>
        <taxon>Pseudomonadota</taxon>
        <taxon>Alphaproteobacteria</taxon>
        <taxon>Rhodobacterales</taxon>
        <taxon>Paracoccaceae</taxon>
        <taxon>Paracoccus</taxon>
    </lineage>
</organism>
<dbReference type="KEGG" id="paru:CYR75_08805"/>
<evidence type="ECO:0000256" key="1">
    <source>
        <dbReference type="SAM" id="SignalP"/>
    </source>
</evidence>
<feature type="domain" description="Glucose/Sorbosone dehydrogenase" evidence="2">
    <location>
        <begin position="66"/>
        <end position="394"/>
    </location>
</feature>
<keyword evidence="1" id="KW-0732">Signal</keyword>
<dbReference type="InterPro" id="IPR011041">
    <property type="entry name" value="Quinoprot_gluc/sorb_DH_b-prop"/>
</dbReference>
<dbReference type="EMBL" id="CP025583">
    <property type="protein sequence ID" value="AUM74352.1"/>
    <property type="molecule type" value="Genomic_DNA"/>
</dbReference>
<dbReference type="Gene3D" id="2.120.10.30">
    <property type="entry name" value="TolB, C-terminal domain"/>
    <property type="match status" value="1"/>
</dbReference>
<dbReference type="PANTHER" id="PTHR19328:SF75">
    <property type="entry name" value="ALDOSE SUGAR DEHYDROGENASE YLII"/>
    <property type="match status" value="1"/>
</dbReference>
<accession>A0A2K9MFS7</accession>
<protein>
    <submittedName>
        <fullName evidence="3">Glucose dehydrogenase</fullName>
    </submittedName>
</protein>
<dbReference type="InterPro" id="IPR011042">
    <property type="entry name" value="6-blade_b-propeller_TolB-like"/>
</dbReference>
<evidence type="ECO:0000259" key="2">
    <source>
        <dbReference type="Pfam" id="PF07995"/>
    </source>
</evidence>
<dbReference type="InterPro" id="IPR012938">
    <property type="entry name" value="Glc/Sorbosone_DH"/>
</dbReference>
<reference evidence="4" key="1">
    <citation type="submission" date="2017-12" db="EMBL/GenBank/DDBJ databases">
        <title>Genomic analysis of Paracoccus sp. CBA4604.</title>
        <authorList>
            <person name="Roh S.W."/>
            <person name="Kim J.Y."/>
            <person name="Kim J.S."/>
        </authorList>
    </citation>
    <scope>NUCLEOTIDE SEQUENCE [LARGE SCALE GENOMIC DNA]</scope>
    <source>
        <strain evidence="4">CBA4604</strain>
    </source>
</reference>
<feature type="signal peptide" evidence="1">
    <location>
        <begin position="1"/>
        <end position="26"/>
    </location>
</feature>
<proteinExistence type="predicted"/>
<evidence type="ECO:0000313" key="3">
    <source>
        <dbReference type="EMBL" id="AUM74352.1"/>
    </source>
</evidence>
<dbReference type="OrthoDB" id="9770043at2"/>
<name>A0A2K9MFS7_9RHOB</name>